<evidence type="ECO:0000256" key="1">
    <source>
        <dbReference type="SAM" id="MobiDB-lite"/>
    </source>
</evidence>
<name>A0A2T7PK93_POMCA</name>
<feature type="transmembrane region" description="Helical" evidence="2">
    <location>
        <begin position="95"/>
        <end position="117"/>
    </location>
</feature>
<organism evidence="3 4">
    <name type="scientific">Pomacea canaliculata</name>
    <name type="common">Golden apple snail</name>
    <dbReference type="NCBI Taxonomy" id="400727"/>
    <lineage>
        <taxon>Eukaryota</taxon>
        <taxon>Metazoa</taxon>
        <taxon>Spiralia</taxon>
        <taxon>Lophotrochozoa</taxon>
        <taxon>Mollusca</taxon>
        <taxon>Gastropoda</taxon>
        <taxon>Caenogastropoda</taxon>
        <taxon>Architaenioglossa</taxon>
        <taxon>Ampullarioidea</taxon>
        <taxon>Ampullariidae</taxon>
        <taxon>Pomacea</taxon>
    </lineage>
</organism>
<accession>A0A2T7PK93</accession>
<protein>
    <submittedName>
        <fullName evidence="3">Uncharacterized protein</fullName>
    </submittedName>
</protein>
<proteinExistence type="predicted"/>
<keyword evidence="2" id="KW-0812">Transmembrane</keyword>
<reference evidence="3 4" key="1">
    <citation type="submission" date="2018-04" db="EMBL/GenBank/DDBJ databases">
        <title>The genome of golden apple snail Pomacea canaliculata provides insight into stress tolerance and invasive adaptation.</title>
        <authorList>
            <person name="Liu C."/>
            <person name="Liu B."/>
            <person name="Ren Y."/>
            <person name="Zhang Y."/>
            <person name="Wang H."/>
            <person name="Li S."/>
            <person name="Jiang F."/>
            <person name="Yin L."/>
            <person name="Zhang G."/>
            <person name="Qian W."/>
            <person name="Fan W."/>
        </authorList>
    </citation>
    <scope>NUCLEOTIDE SEQUENCE [LARGE SCALE GENOMIC DNA]</scope>
    <source>
        <strain evidence="3">SZHN2017</strain>
        <tissue evidence="3">Muscle</tissue>
    </source>
</reference>
<feature type="region of interest" description="Disordered" evidence="1">
    <location>
        <begin position="1"/>
        <end position="35"/>
    </location>
</feature>
<gene>
    <name evidence="3" type="ORF">C0Q70_05116</name>
</gene>
<feature type="compositionally biased region" description="Low complexity" evidence="1">
    <location>
        <begin position="24"/>
        <end position="35"/>
    </location>
</feature>
<keyword evidence="4" id="KW-1185">Reference proteome</keyword>
<dbReference type="EMBL" id="PZQS01000003">
    <property type="protein sequence ID" value="PVD33855.1"/>
    <property type="molecule type" value="Genomic_DNA"/>
</dbReference>
<comment type="caution">
    <text evidence="3">The sequence shown here is derived from an EMBL/GenBank/DDBJ whole genome shotgun (WGS) entry which is preliminary data.</text>
</comment>
<sequence>MGDKDQTTSATTTASSPSKPALHTTVTASAPSASTAVATTGTVSSSATTVSEKTSFSSLLSSFNRSSSVVMETTTQLSSGKNSERRTEDLDVQKLGASVAGAAAGLFLFIIITAICVRRKQRIKRKNKITLDEETCVSNVTLGVANTGYGLISFESSEFTFSERDATEDLPAQFLRFQDKKMTTFSRNSLEPYVED</sequence>
<evidence type="ECO:0000313" key="4">
    <source>
        <dbReference type="Proteomes" id="UP000245119"/>
    </source>
</evidence>
<dbReference type="Proteomes" id="UP000245119">
    <property type="component" value="Linkage Group LG3"/>
</dbReference>
<keyword evidence="2" id="KW-0472">Membrane</keyword>
<keyword evidence="2" id="KW-1133">Transmembrane helix</keyword>
<dbReference type="AlphaFoldDB" id="A0A2T7PK93"/>
<evidence type="ECO:0000256" key="2">
    <source>
        <dbReference type="SAM" id="Phobius"/>
    </source>
</evidence>
<feature type="compositionally biased region" description="Low complexity" evidence="1">
    <location>
        <begin position="7"/>
        <end position="16"/>
    </location>
</feature>
<evidence type="ECO:0000313" key="3">
    <source>
        <dbReference type="EMBL" id="PVD33855.1"/>
    </source>
</evidence>